<dbReference type="AlphaFoldDB" id="A0A210QME3"/>
<protein>
    <recommendedName>
        <fullName evidence="4">Poly(3-hydroxyalkanoate) depolymerase C</fullName>
    </recommendedName>
</protein>
<dbReference type="Gene3D" id="3.40.50.1820">
    <property type="entry name" value="alpha/beta hydrolase"/>
    <property type="match status" value="2"/>
</dbReference>
<accession>A0A210QME3</accession>
<keyword evidence="3" id="KW-1185">Reference proteome</keyword>
<gene>
    <name evidence="2" type="ORF">KP79_PYT03997</name>
</gene>
<dbReference type="InterPro" id="IPR029058">
    <property type="entry name" value="AB_hydrolase_fold"/>
</dbReference>
<name>A0A210QME3_MIZYE</name>
<dbReference type="OrthoDB" id="6020543at2759"/>
<dbReference type="EMBL" id="NEDP02002897">
    <property type="protein sequence ID" value="OWF49907.1"/>
    <property type="molecule type" value="Genomic_DNA"/>
</dbReference>
<organism evidence="2 3">
    <name type="scientific">Mizuhopecten yessoensis</name>
    <name type="common">Japanese scallop</name>
    <name type="synonym">Patinopecten yessoensis</name>
    <dbReference type="NCBI Taxonomy" id="6573"/>
    <lineage>
        <taxon>Eukaryota</taxon>
        <taxon>Metazoa</taxon>
        <taxon>Spiralia</taxon>
        <taxon>Lophotrochozoa</taxon>
        <taxon>Mollusca</taxon>
        <taxon>Bivalvia</taxon>
        <taxon>Autobranchia</taxon>
        <taxon>Pteriomorphia</taxon>
        <taxon>Pectinida</taxon>
        <taxon>Pectinoidea</taxon>
        <taxon>Pectinidae</taxon>
        <taxon>Mizuhopecten</taxon>
    </lineage>
</organism>
<sequence>MEAYLLCMLVGLLRASDPRLETYHVGANTISISGISSGAAMATQMHVINSETIMGAGIIAGVPFACSRGTIAGASACMLTPSVESVTSLEFLVTSGSFLGNVDSTSNLRHDKVYIFSGTSDTVVKPGNGPNIQRFYQHYISNRANIKTVFTMTAEHCMPTDTYGGRCETLSASNGYLNNCGYSAAYDLLNHIYGGTLKKPMNDTSVSGNLMKFDQNEFFHLSSPSTYSMDITGYVYVPEVCSQRISACRLHIALHGCRMGRKTIGDIYVRHTGYNEVAELNNIIILYPQVIPTVSNPNGCWDWWGYTGVYYATKHGFQITALRRMMERVSRY</sequence>
<evidence type="ECO:0008006" key="4">
    <source>
        <dbReference type="Google" id="ProtNLM"/>
    </source>
</evidence>
<dbReference type="PANTHER" id="PTHR42972:SF8">
    <property type="entry name" value="POLYHYDROXYBUTYRATE DEPOLYMERASE"/>
    <property type="match status" value="1"/>
</dbReference>
<dbReference type="STRING" id="6573.A0A210QME3"/>
<feature type="chain" id="PRO_5012532736" description="Poly(3-hydroxyalkanoate) depolymerase C" evidence="1">
    <location>
        <begin position="16"/>
        <end position="332"/>
    </location>
</feature>
<evidence type="ECO:0000313" key="2">
    <source>
        <dbReference type="EMBL" id="OWF49907.1"/>
    </source>
</evidence>
<comment type="caution">
    <text evidence="2">The sequence shown here is derived from an EMBL/GenBank/DDBJ whole genome shotgun (WGS) entry which is preliminary data.</text>
</comment>
<feature type="signal peptide" evidence="1">
    <location>
        <begin position="1"/>
        <end position="15"/>
    </location>
</feature>
<dbReference type="Proteomes" id="UP000242188">
    <property type="component" value="Unassembled WGS sequence"/>
</dbReference>
<proteinExistence type="predicted"/>
<dbReference type="SUPFAM" id="SSF53474">
    <property type="entry name" value="alpha/beta-Hydrolases"/>
    <property type="match status" value="1"/>
</dbReference>
<reference evidence="2 3" key="1">
    <citation type="journal article" date="2017" name="Nat. Ecol. Evol.">
        <title>Scallop genome provides insights into evolution of bilaterian karyotype and development.</title>
        <authorList>
            <person name="Wang S."/>
            <person name="Zhang J."/>
            <person name="Jiao W."/>
            <person name="Li J."/>
            <person name="Xun X."/>
            <person name="Sun Y."/>
            <person name="Guo X."/>
            <person name="Huan P."/>
            <person name="Dong B."/>
            <person name="Zhang L."/>
            <person name="Hu X."/>
            <person name="Sun X."/>
            <person name="Wang J."/>
            <person name="Zhao C."/>
            <person name="Wang Y."/>
            <person name="Wang D."/>
            <person name="Huang X."/>
            <person name="Wang R."/>
            <person name="Lv J."/>
            <person name="Li Y."/>
            <person name="Zhang Z."/>
            <person name="Liu B."/>
            <person name="Lu W."/>
            <person name="Hui Y."/>
            <person name="Liang J."/>
            <person name="Zhou Z."/>
            <person name="Hou R."/>
            <person name="Li X."/>
            <person name="Liu Y."/>
            <person name="Li H."/>
            <person name="Ning X."/>
            <person name="Lin Y."/>
            <person name="Zhao L."/>
            <person name="Xing Q."/>
            <person name="Dou J."/>
            <person name="Li Y."/>
            <person name="Mao J."/>
            <person name="Guo H."/>
            <person name="Dou H."/>
            <person name="Li T."/>
            <person name="Mu C."/>
            <person name="Jiang W."/>
            <person name="Fu Q."/>
            <person name="Fu X."/>
            <person name="Miao Y."/>
            <person name="Liu J."/>
            <person name="Yu Q."/>
            <person name="Li R."/>
            <person name="Liao H."/>
            <person name="Li X."/>
            <person name="Kong Y."/>
            <person name="Jiang Z."/>
            <person name="Chourrout D."/>
            <person name="Li R."/>
            <person name="Bao Z."/>
        </authorList>
    </citation>
    <scope>NUCLEOTIDE SEQUENCE [LARGE SCALE GENOMIC DNA]</scope>
    <source>
        <strain evidence="2 3">PY_sf001</strain>
    </source>
</reference>
<evidence type="ECO:0000313" key="3">
    <source>
        <dbReference type="Proteomes" id="UP000242188"/>
    </source>
</evidence>
<keyword evidence="1" id="KW-0732">Signal</keyword>
<dbReference type="PANTHER" id="PTHR42972">
    <property type="entry name" value="TOL-PAL SYSTEM PROTEIN TOLB"/>
    <property type="match status" value="1"/>
</dbReference>
<evidence type="ECO:0000256" key="1">
    <source>
        <dbReference type="SAM" id="SignalP"/>
    </source>
</evidence>